<dbReference type="Pfam" id="PF00144">
    <property type="entry name" value="Beta-lactamase"/>
    <property type="match status" value="1"/>
</dbReference>
<organism evidence="4 5">
    <name type="scientific">Chitinophaga lutea</name>
    <dbReference type="NCBI Taxonomy" id="2488634"/>
    <lineage>
        <taxon>Bacteria</taxon>
        <taxon>Pseudomonadati</taxon>
        <taxon>Bacteroidota</taxon>
        <taxon>Chitinophagia</taxon>
        <taxon>Chitinophagales</taxon>
        <taxon>Chitinophagaceae</taxon>
        <taxon>Chitinophaga</taxon>
    </lineage>
</organism>
<dbReference type="Gene3D" id="3.40.710.10">
    <property type="entry name" value="DD-peptidase/beta-lactamase superfamily"/>
    <property type="match status" value="1"/>
</dbReference>
<name>A0A3N4PL41_9BACT</name>
<comment type="subcellular location">
    <subcellularLocation>
        <location evidence="1">Membrane</location>
    </subcellularLocation>
</comment>
<evidence type="ECO:0000259" key="3">
    <source>
        <dbReference type="Pfam" id="PF00144"/>
    </source>
</evidence>
<dbReference type="SUPFAM" id="SSF56601">
    <property type="entry name" value="beta-lactamase/transpeptidase-like"/>
    <property type="match status" value="1"/>
</dbReference>
<dbReference type="OrthoDB" id="9793489at2"/>
<dbReference type="GO" id="GO:0016020">
    <property type="term" value="C:membrane"/>
    <property type="evidence" value="ECO:0007669"/>
    <property type="project" value="UniProtKB-SubCell"/>
</dbReference>
<evidence type="ECO:0000313" key="5">
    <source>
        <dbReference type="Proteomes" id="UP000278351"/>
    </source>
</evidence>
<evidence type="ECO:0000256" key="1">
    <source>
        <dbReference type="ARBA" id="ARBA00004370"/>
    </source>
</evidence>
<dbReference type="Proteomes" id="UP000278351">
    <property type="component" value="Unassembled WGS sequence"/>
</dbReference>
<dbReference type="RefSeq" id="WP_123847925.1">
    <property type="nucleotide sequence ID" value="NZ_RPDH01000002.1"/>
</dbReference>
<keyword evidence="2" id="KW-0472">Membrane</keyword>
<dbReference type="InterPro" id="IPR012338">
    <property type="entry name" value="Beta-lactam/transpept-like"/>
</dbReference>
<keyword evidence="5" id="KW-1185">Reference proteome</keyword>
<sequence length="552" mass="60415">MAAHIRTAWQALQSICLLTLATLLPQPAFPQQHDAPPGRLAEQLDGLMTAYTSTGLFNGSVLISKAGETLLVKGYGYSNLAAGTLNTATTKYPVYSITKSMTAALILQLAERKLLTLDERLSRFYPTYPAADSMTISQLLTHTSGLYPYNNDYSMPTDSEEAMVRFLAGRALEFKPGSQWQYCNTGYYLLGFIVEKTTGLPYGKALDSLLFRPLKMKASGLDFRALQATGKATGYRFLYPGSGSEARLYPQEELRSSGGVWSTVEDMLKFHEGMQHHRIISPASTRQAYTPYQKSYGYGWFIDSADGRQIVSHSGGAAGFRSLLVRIPDSNTCIVLLANAENVDLAVIKDGILRLLSGKDYEVPHSVEVDSARLSAIAGTYRLEPGRSLYIKSIHRRLVAQVSGQQPALLLADSSGCFRVAGMNGHLEFIGRQPGLYDSVALFRKDRRHLGVRVNATWGIAGSALPGGWSAPDIVMLPANGQPGVWTAMNVRLLDGVIKFRFNNDWTFNLGAAPGSKMLEDDGPDIAVKAGTYTISLHLQSSTNPVFIMRRE</sequence>
<dbReference type="InterPro" id="IPR001466">
    <property type="entry name" value="Beta-lactam-related"/>
</dbReference>
<accession>A0A3N4PL41</accession>
<gene>
    <name evidence="4" type="ORF">EGT74_18075</name>
</gene>
<dbReference type="EMBL" id="RPDH01000002">
    <property type="protein sequence ID" value="RPE08926.1"/>
    <property type="molecule type" value="Genomic_DNA"/>
</dbReference>
<proteinExistence type="predicted"/>
<evidence type="ECO:0000313" key="4">
    <source>
        <dbReference type="EMBL" id="RPE08926.1"/>
    </source>
</evidence>
<dbReference type="PANTHER" id="PTHR46825">
    <property type="entry name" value="D-ALANYL-D-ALANINE-CARBOXYPEPTIDASE/ENDOPEPTIDASE AMPH"/>
    <property type="match status" value="1"/>
</dbReference>
<feature type="domain" description="Beta-lactamase-related" evidence="3">
    <location>
        <begin position="57"/>
        <end position="343"/>
    </location>
</feature>
<dbReference type="PANTHER" id="PTHR46825:SF11">
    <property type="entry name" value="PENICILLIN-BINDING PROTEIN 4"/>
    <property type="match status" value="1"/>
</dbReference>
<protein>
    <recommendedName>
        <fullName evidence="3">Beta-lactamase-related domain-containing protein</fullName>
    </recommendedName>
</protein>
<dbReference type="CDD" id="cd12956">
    <property type="entry name" value="CBM_SusE-F_like"/>
    <property type="match status" value="1"/>
</dbReference>
<dbReference type="InterPro" id="IPR050491">
    <property type="entry name" value="AmpC-like"/>
</dbReference>
<dbReference type="Gene3D" id="2.60.40.3620">
    <property type="match status" value="1"/>
</dbReference>
<dbReference type="AlphaFoldDB" id="A0A3N4PL41"/>
<comment type="caution">
    <text evidence="4">The sequence shown here is derived from an EMBL/GenBank/DDBJ whole genome shotgun (WGS) entry which is preliminary data.</text>
</comment>
<reference evidence="4 5" key="1">
    <citation type="submission" date="2018-11" db="EMBL/GenBank/DDBJ databases">
        <title>Chitinophaga lutea sp.nov., isolate from arsenic contaminated soil.</title>
        <authorList>
            <person name="Zong Y."/>
        </authorList>
    </citation>
    <scope>NUCLEOTIDE SEQUENCE [LARGE SCALE GENOMIC DNA]</scope>
    <source>
        <strain evidence="4 5">ZY74</strain>
    </source>
</reference>
<evidence type="ECO:0000256" key="2">
    <source>
        <dbReference type="ARBA" id="ARBA00023136"/>
    </source>
</evidence>